<organism evidence="5 6">
    <name type="scientific">Linum trigynum</name>
    <dbReference type="NCBI Taxonomy" id="586398"/>
    <lineage>
        <taxon>Eukaryota</taxon>
        <taxon>Viridiplantae</taxon>
        <taxon>Streptophyta</taxon>
        <taxon>Embryophyta</taxon>
        <taxon>Tracheophyta</taxon>
        <taxon>Spermatophyta</taxon>
        <taxon>Magnoliopsida</taxon>
        <taxon>eudicotyledons</taxon>
        <taxon>Gunneridae</taxon>
        <taxon>Pentapetalae</taxon>
        <taxon>rosids</taxon>
        <taxon>fabids</taxon>
        <taxon>Malpighiales</taxon>
        <taxon>Linaceae</taxon>
        <taxon>Linum</taxon>
    </lineage>
</organism>
<dbReference type="PANTHER" id="PTHR14152:SF5">
    <property type="entry name" value="U4_U6.U5 TRI-SNRNP-ASSOCIATED PROTEIN 1"/>
    <property type="match status" value="1"/>
</dbReference>
<dbReference type="Pfam" id="PF03343">
    <property type="entry name" value="SART-1"/>
    <property type="match status" value="1"/>
</dbReference>
<comment type="subcellular location">
    <subcellularLocation>
        <location evidence="1">Nucleus</location>
    </subcellularLocation>
</comment>
<feature type="region of interest" description="Disordered" evidence="4">
    <location>
        <begin position="41"/>
        <end position="60"/>
    </location>
</feature>
<keyword evidence="6" id="KW-1185">Reference proteome</keyword>
<name>A0AAV2FLN3_9ROSI</name>
<evidence type="ECO:0000256" key="3">
    <source>
        <dbReference type="ARBA" id="ARBA00023242"/>
    </source>
</evidence>
<gene>
    <name evidence="5" type="ORF">LTRI10_LOCUS38610</name>
</gene>
<feature type="compositionally biased region" description="Polar residues" evidence="4">
    <location>
        <begin position="41"/>
        <end position="55"/>
    </location>
</feature>
<dbReference type="Proteomes" id="UP001497516">
    <property type="component" value="Chromosome 6"/>
</dbReference>
<protein>
    <submittedName>
        <fullName evidence="5">Uncharacterized protein</fullName>
    </submittedName>
</protein>
<accession>A0AAV2FLN3</accession>
<comment type="similarity">
    <text evidence="2">Belongs to the SNU66/SART1 family.</text>
</comment>
<dbReference type="GO" id="GO:0045292">
    <property type="term" value="P:mRNA cis splicing, via spliceosome"/>
    <property type="evidence" value="ECO:0007669"/>
    <property type="project" value="TreeGrafter"/>
</dbReference>
<evidence type="ECO:0000256" key="1">
    <source>
        <dbReference type="ARBA" id="ARBA00004123"/>
    </source>
</evidence>
<evidence type="ECO:0000256" key="4">
    <source>
        <dbReference type="SAM" id="MobiDB-lite"/>
    </source>
</evidence>
<dbReference type="InterPro" id="IPR005011">
    <property type="entry name" value="SNU66/SART1"/>
</dbReference>
<feature type="region of interest" description="Disordered" evidence="4">
    <location>
        <begin position="80"/>
        <end position="135"/>
    </location>
</feature>
<keyword evidence="3" id="KW-0539">Nucleus</keyword>
<evidence type="ECO:0000256" key="2">
    <source>
        <dbReference type="ARBA" id="ARBA00006076"/>
    </source>
</evidence>
<sequence length="221" mass="24528">MGMEEDDLHKSVERARKLALEKQVKKALVGPEAIARLATTIKSSQAADEQNSATEESQKGKVVFTEVEGFVRGLQLDQDARKADATDVLDNEDDSAVATHEKIEDKAGGSPEVSKAVKDEDPMSEDAKEVAPDEMFHEVPIGRGLSGVVKRLHQQGSLKESIDWGGRTMDKKKSKLVGIVDTDDANEKKNKDKDYDQFKDLRIDRRNEFGQIMAPKEAYRS</sequence>
<dbReference type="GO" id="GO:0000481">
    <property type="term" value="P:maturation of 5S rRNA"/>
    <property type="evidence" value="ECO:0007669"/>
    <property type="project" value="TreeGrafter"/>
</dbReference>
<proteinExistence type="inferred from homology"/>
<feature type="compositionally biased region" description="Basic and acidic residues" evidence="4">
    <location>
        <begin position="115"/>
        <end position="135"/>
    </location>
</feature>
<dbReference type="PANTHER" id="PTHR14152">
    <property type="entry name" value="SQUAMOUS CELL CARCINOMA ANTIGEN RECOGNISED BY CYTOTOXIC T LYMPHOCYTES"/>
    <property type="match status" value="1"/>
</dbReference>
<dbReference type="AlphaFoldDB" id="A0AAV2FLN3"/>
<evidence type="ECO:0000313" key="5">
    <source>
        <dbReference type="EMBL" id="CAL1398375.1"/>
    </source>
</evidence>
<dbReference type="GO" id="GO:0046540">
    <property type="term" value="C:U4/U6 x U5 tri-snRNP complex"/>
    <property type="evidence" value="ECO:0007669"/>
    <property type="project" value="TreeGrafter"/>
</dbReference>
<reference evidence="5 6" key="1">
    <citation type="submission" date="2024-04" db="EMBL/GenBank/DDBJ databases">
        <authorList>
            <person name="Fracassetti M."/>
        </authorList>
    </citation>
    <scope>NUCLEOTIDE SEQUENCE [LARGE SCALE GENOMIC DNA]</scope>
</reference>
<evidence type="ECO:0000313" key="6">
    <source>
        <dbReference type="Proteomes" id="UP001497516"/>
    </source>
</evidence>
<dbReference type="EMBL" id="OZ034819">
    <property type="protein sequence ID" value="CAL1398375.1"/>
    <property type="molecule type" value="Genomic_DNA"/>
</dbReference>